<reference evidence="2" key="2">
    <citation type="submission" date="2021-05" db="EMBL/GenBank/DDBJ databases">
        <title>Protein family content uncovers lineage relationships and bacterial pathway maintenance mechanisms in DPANN archaea.</title>
        <authorList>
            <person name="Castelle C.J."/>
            <person name="Meheust R."/>
            <person name="Jaffe A.L."/>
            <person name="Seitz K."/>
            <person name="Gong X."/>
            <person name="Baker B.J."/>
            <person name="Banfield J.F."/>
        </authorList>
    </citation>
    <scope>NUCLEOTIDE SEQUENCE</scope>
    <source>
        <strain evidence="2">RIFCSPLOWO2_01_FULL_43_13</strain>
    </source>
</reference>
<sequence>MAENLARLILYDSDEFFAEKNFGQVRLLEVEFTEEEVAEDVLKKKARRAWGIEPNKVELLCILPKNKSEFVQYFACKDWNGEFENLETEEIVSLSFDEALELSEKTDALAVEVLEKAILGKSLQKQAPAKAQAISQEIPAPRPKNPEVKLEAESTNDFEIMPAVPKGMGRKQQEATREGIDYEFLSKGRMEKPRQKSKKKGV</sequence>
<gene>
    <name evidence="2" type="ORF">J4478_03390</name>
</gene>
<organism evidence="2 3">
    <name type="scientific">Candidatus Iainarchaeum sp</name>
    <dbReference type="NCBI Taxonomy" id="3101447"/>
    <lineage>
        <taxon>Archaea</taxon>
        <taxon>Candidatus Iainarchaeota</taxon>
        <taxon>Candidatus Iainarchaeia</taxon>
        <taxon>Candidatus Iainarchaeales</taxon>
        <taxon>Candidatus Iainarchaeaceae</taxon>
        <taxon>Candidatus Iainarchaeum</taxon>
    </lineage>
</organism>
<dbReference type="Proteomes" id="UP000680185">
    <property type="component" value="Unassembled WGS sequence"/>
</dbReference>
<dbReference type="AlphaFoldDB" id="A0A8T4KVS0"/>
<evidence type="ECO:0000313" key="2">
    <source>
        <dbReference type="EMBL" id="MBS3058421.1"/>
    </source>
</evidence>
<accession>A0A8T4KVS0</accession>
<name>A0A8T4KVS0_9ARCH</name>
<proteinExistence type="predicted"/>
<feature type="compositionally biased region" description="Basic and acidic residues" evidence="1">
    <location>
        <begin position="171"/>
        <end position="194"/>
    </location>
</feature>
<evidence type="ECO:0000256" key="1">
    <source>
        <dbReference type="SAM" id="MobiDB-lite"/>
    </source>
</evidence>
<feature type="region of interest" description="Disordered" evidence="1">
    <location>
        <begin position="130"/>
        <end position="202"/>
    </location>
</feature>
<evidence type="ECO:0000313" key="3">
    <source>
        <dbReference type="Proteomes" id="UP000680185"/>
    </source>
</evidence>
<dbReference type="EMBL" id="JAGVWB010000023">
    <property type="protein sequence ID" value="MBS3058421.1"/>
    <property type="molecule type" value="Genomic_DNA"/>
</dbReference>
<reference evidence="2" key="1">
    <citation type="submission" date="2021-03" db="EMBL/GenBank/DDBJ databases">
        <authorList>
            <person name="Jaffe A."/>
        </authorList>
    </citation>
    <scope>NUCLEOTIDE SEQUENCE</scope>
    <source>
        <strain evidence="2">RIFCSPLOWO2_01_FULL_43_13</strain>
    </source>
</reference>
<protein>
    <submittedName>
        <fullName evidence="2">Uncharacterized protein</fullName>
    </submittedName>
</protein>
<comment type="caution">
    <text evidence="2">The sequence shown here is derived from an EMBL/GenBank/DDBJ whole genome shotgun (WGS) entry which is preliminary data.</text>
</comment>